<dbReference type="InterPro" id="IPR001680">
    <property type="entry name" value="WD40_rpt"/>
</dbReference>
<dbReference type="GO" id="GO:0005828">
    <property type="term" value="C:kinetochore microtubule"/>
    <property type="evidence" value="ECO:0007669"/>
    <property type="project" value="TreeGrafter"/>
</dbReference>
<dbReference type="EMBL" id="JAKOGI010000497">
    <property type="protein sequence ID" value="KAJ8434161.1"/>
    <property type="molecule type" value="Genomic_DNA"/>
</dbReference>
<dbReference type="GO" id="GO:0032467">
    <property type="term" value="P:positive regulation of cytokinesis"/>
    <property type="evidence" value="ECO:0007669"/>
    <property type="project" value="TreeGrafter"/>
</dbReference>
<keyword evidence="1" id="KW-0853">WD repeat</keyword>
<dbReference type="GO" id="GO:0140496">
    <property type="term" value="F:gamma-tubulin complex binding"/>
    <property type="evidence" value="ECO:0007669"/>
    <property type="project" value="InterPro"/>
</dbReference>
<organism evidence="2 3">
    <name type="scientific">Carnegiea gigantea</name>
    <dbReference type="NCBI Taxonomy" id="171969"/>
    <lineage>
        <taxon>Eukaryota</taxon>
        <taxon>Viridiplantae</taxon>
        <taxon>Streptophyta</taxon>
        <taxon>Embryophyta</taxon>
        <taxon>Tracheophyta</taxon>
        <taxon>Spermatophyta</taxon>
        <taxon>Magnoliopsida</taxon>
        <taxon>eudicotyledons</taxon>
        <taxon>Gunneridae</taxon>
        <taxon>Pentapetalae</taxon>
        <taxon>Caryophyllales</taxon>
        <taxon>Cactineae</taxon>
        <taxon>Cactaceae</taxon>
        <taxon>Cactoideae</taxon>
        <taxon>Echinocereeae</taxon>
        <taxon>Carnegiea</taxon>
    </lineage>
</organism>
<name>A0A9Q1QAD1_9CARY</name>
<dbReference type="GO" id="GO:0000919">
    <property type="term" value="P:cell plate assembly"/>
    <property type="evidence" value="ECO:0007669"/>
    <property type="project" value="TreeGrafter"/>
</dbReference>
<protein>
    <submittedName>
        <fullName evidence="2">Uncharacterized protein</fullName>
    </submittedName>
</protein>
<evidence type="ECO:0000313" key="3">
    <source>
        <dbReference type="Proteomes" id="UP001153076"/>
    </source>
</evidence>
<sequence>MALLAASGGDTVKLFDVSVDSGDPCTLSYTPSPGFQVNSVKWNHTNLVVASAGDDRKITLYRKNGQSMGTMPISASDSGDNIEEAISSISFSNKTSRYLCSGGSGQVVRIWDLQRKRCIKWLKGHTGPIAGVMYNCRDEHLASISVNGDLIVHNLASGAKAADLKDPHEQVLRALDYSWVSRHLLATAGDDGSVHMWDTTGRSPKVSWLKQHSAPIAGLSFSPSNDKIIATVGLDKKLYTFDAGTRRPSYCIPYEAPFSSLAFRDDGWILAAGTSNGRVVFYDVRGKPEPFTVLRAYGNSEVTRFTVSELDSRNTIQYLELSQCCYVIKG</sequence>
<gene>
    <name evidence="2" type="ORF">Cgig2_000881</name>
</gene>
<feature type="repeat" description="WD" evidence="1">
    <location>
        <begin position="165"/>
        <end position="198"/>
    </location>
</feature>
<evidence type="ECO:0000313" key="2">
    <source>
        <dbReference type="EMBL" id="KAJ8434161.1"/>
    </source>
</evidence>
<dbReference type="GO" id="GO:0060236">
    <property type="term" value="P:regulation of mitotic spindle organization"/>
    <property type="evidence" value="ECO:0007669"/>
    <property type="project" value="TreeGrafter"/>
</dbReference>
<proteinExistence type="predicted"/>
<dbReference type="Gene3D" id="2.130.10.10">
    <property type="entry name" value="YVTN repeat-like/Quinoprotein amine dehydrogenase"/>
    <property type="match status" value="2"/>
</dbReference>
<dbReference type="InterPro" id="IPR036322">
    <property type="entry name" value="WD40_repeat_dom_sf"/>
</dbReference>
<dbReference type="PROSITE" id="PS50082">
    <property type="entry name" value="WD_REPEATS_2"/>
    <property type="match status" value="1"/>
</dbReference>
<dbReference type="Proteomes" id="UP001153076">
    <property type="component" value="Unassembled WGS sequence"/>
</dbReference>
<dbReference type="AlphaFoldDB" id="A0A9Q1QAD1"/>
<dbReference type="FunFam" id="2.130.10.10:FF:000344">
    <property type="entry name" value="Protein NEDD1"/>
    <property type="match status" value="1"/>
</dbReference>
<accession>A0A9Q1QAD1</accession>
<dbReference type="OrthoDB" id="1602884at2759"/>
<dbReference type="Pfam" id="PF00400">
    <property type="entry name" value="WD40"/>
    <property type="match status" value="4"/>
</dbReference>
<dbReference type="InterPro" id="IPR044621">
    <property type="entry name" value="NEDD1"/>
</dbReference>
<keyword evidence="3" id="KW-1185">Reference proteome</keyword>
<dbReference type="PANTHER" id="PTHR45096">
    <property type="entry name" value="PROTEIN NEDD1"/>
    <property type="match status" value="1"/>
</dbReference>
<dbReference type="InterPro" id="IPR015943">
    <property type="entry name" value="WD40/YVTN_repeat-like_dom_sf"/>
</dbReference>
<dbReference type="GO" id="GO:2000694">
    <property type="term" value="P:regulation of phragmoplast microtubule organization"/>
    <property type="evidence" value="ECO:0007669"/>
    <property type="project" value="TreeGrafter"/>
</dbReference>
<reference evidence="2" key="1">
    <citation type="submission" date="2022-04" db="EMBL/GenBank/DDBJ databases">
        <title>Carnegiea gigantea Genome sequencing and assembly v2.</title>
        <authorList>
            <person name="Copetti D."/>
            <person name="Sanderson M.J."/>
            <person name="Burquez A."/>
            <person name="Wojciechowski M.F."/>
        </authorList>
    </citation>
    <scope>NUCLEOTIDE SEQUENCE</scope>
    <source>
        <strain evidence="2">SGP5-SGP5p</strain>
        <tissue evidence="2">Aerial part</tissue>
    </source>
</reference>
<dbReference type="SUPFAM" id="SSF50978">
    <property type="entry name" value="WD40 repeat-like"/>
    <property type="match status" value="1"/>
</dbReference>
<dbReference type="PANTHER" id="PTHR45096:SF1">
    <property type="entry name" value="PROTEIN NEDD1"/>
    <property type="match status" value="1"/>
</dbReference>
<comment type="caution">
    <text evidence="2">The sequence shown here is derived from an EMBL/GenBank/DDBJ whole genome shotgun (WGS) entry which is preliminary data.</text>
</comment>
<dbReference type="GO" id="GO:0010968">
    <property type="term" value="P:regulation of microtubule nucleation"/>
    <property type="evidence" value="ECO:0007669"/>
    <property type="project" value="InterPro"/>
</dbReference>
<dbReference type="SMART" id="SM00320">
    <property type="entry name" value="WD40"/>
    <property type="match status" value="6"/>
</dbReference>
<evidence type="ECO:0000256" key="1">
    <source>
        <dbReference type="PROSITE-ProRule" id="PRU00221"/>
    </source>
</evidence>